<evidence type="ECO:0000256" key="2">
    <source>
        <dbReference type="SAM" id="MobiDB-lite"/>
    </source>
</evidence>
<keyword evidence="3" id="KW-0472">Membrane</keyword>
<feature type="compositionally biased region" description="Low complexity" evidence="2">
    <location>
        <begin position="454"/>
        <end position="470"/>
    </location>
</feature>
<dbReference type="InterPro" id="IPR008737">
    <property type="entry name" value="DUF1758"/>
</dbReference>
<dbReference type="EMBL" id="CATQJL010000001">
    <property type="protein sequence ID" value="CAJ0590014.1"/>
    <property type="molecule type" value="Genomic_DNA"/>
</dbReference>
<feature type="transmembrane region" description="Helical" evidence="3">
    <location>
        <begin position="1005"/>
        <end position="1024"/>
    </location>
</feature>
<dbReference type="AlphaFoldDB" id="A0AA36DP47"/>
<dbReference type="PANTHER" id="PTHR47331">
    <property type="entry name" value="PHD-TYPE DOMAIN-CONTAINING PROTEIN"/>
    <property type="match status" value="1"/>
</dbReference>
<evidence type="ECO:0000259" key="4">
    <source>
        <dbReference type="PROSITE" id="PS50158"/>
    </source>
</evidence>
<dbReference type="InterPro" id="IPR043502">
    <property type="entry name" value="DNA/RNA_pol_sf"/>
</dbReference>
<dbReference type="Gene3D" id="2.40.70.10">
    <property type="entry name" value="Acid Proteases"/>
    <property type="match status" value="1"/>
</dbReference>
<dbReference type="Proteomes" id="UP001176961">
    <property type="component" value="Unassembled WGS sequence"/>
</dbReference>
<feature type="region of interest" description="Disordered" evidence="2">
    <location>
        <begin position="452"/>
        <end position="506"/>
    </location>
</feature>
<accession>A0AA36DP47</accession>
<keyword evidence="6" id="KW-1185">Reference proteome</keyword>
<keyword evidence="1" id="KW-0862">Zinc</keyword>
<dbReference type="GO" id="GO:0003676">
    <property type="term" value="F:nucleic acid binding"/>
    <property type="evidence" value="ECO:0007669"/>
    <property type="project" value="InterPro"/>
</dbReference>
<reference evidence="5" key="1">
    <citation type="submission" date="2023-07" db="EMBL/GenBank/DDBJ databases">
        <authorList>
            <consortium name="CYATHOMIX"/>
        </authorList>
    </citation>
    <scope>NUCLEOTIDE SEQUENCE</scope>
    <source>
        <strain evidence="5">N/A</strain>
    </source>
</reference>
<feature type="domain" description="CCHC-type" evidence="4">
    <location>
        <begin position="422"/>
        <end position="437"/>
    </location>
</feature>
<evidence type="ECO:0000256" key="3">
    <source>
        <dbReference type="SAM" id="Phobius"/>
    </source>
</evidence>
<organism evidence="5 6">
    <name type="scientific">Cylicocyclus nassatus</name>
    <name type="common">Nematode worm</name>
    <dbReference type="NCBI Taxonomy" id="53992"/>
    <lineage>
        <taxon>Eukaryota</taxon>
        <taxon>Metazoa</taxon>
        <taxon>Ecdysozoa</taxon>
        <taxon>Nematoda</taxon>
        <taxon>Chromadorea</taxon>
        <taxon>Rhabditida</taxon>
        <taxon>Rhabditina</taxon>
        <taxon>Rhabditomorpha</taxon>
        <taxon>Strongyloidea</taxon>
        <taxon>Strongylidae</taxon>
        <taxon>Cylicocyclus</taxon>
    </lineage>
</organism>
<protein>
    <recommendedName>
        <fullName evidence="4">CCHC-type domain-containing protein</fullName>
    </recommendedName>
</protein>
<dbReference type="Pfam" id="PF05585">
    <property type="entry name" value="DUF1758"/>
    <property type="match status" value="1"/>
</dbReference>
<evidence type="ECO:0000256" key="1">
    <source>
        <dbReference type="PROSITE-ProRule" id="PRU00047"/>
    </source>
</evidence>
<evidence type="ECO:0000313" key="6">
    <source>
        <dbReference type="Proteomes" id="UP001176961"/>
    </source>
</evidence>
<dbReference type="PROSITE" id="PS50158">
    <property type="entry name" value="ZF_CCHC"/>
    <property type="match status" value="1"/>
</dbReference>
<evidence type="ECO:0000313" key="5">
    <source>
        <dbReference type="EMBL" id="CAJ0590014.1"/>
    </source>
</evidence>
<dbReference type="InterPro" id="IPR021109">
    <property type="entry name" value="Peptidase_aspartic_dom_sf"/>
</dbReference>
<feature type="compositionally biased region" description="Basic and acidic residues" evidence="2">
    <location>
        <begin position="471"/>
        <end position="482"/>
    </location>
</feature>
<dbReference type="GO" id="GO:0008270">
    <property type="term" value="F:zinc ion binding"/>
    <property type="evidence" value="ECO:0007669"/>
    <property type="project" value="UniProtKB-KW"/>
</dbReference>
<dbReference type="Gene3D" id="4.10.60.10">
    <property type="entry name" value="Zinc finger, CCHC-type"/>
    <property type="match status" value="1"/>
</dbReference>
<keyword evidence="3" id="KW-1133">Transmembrane helix</keyword>
<keyword evidence="1" id="KW-0863">Zinc-finger</keyword>
<proteinExistence type="predicted"/>
<dbReference type="InterPro" id="IPR001878">
    <property type="entry name" value="Znf_CCHC"/>
</dbReference>
<dbReference type="InterPro" id="IPR005312">
    <property type="entry name" value="DUF1759"/>
</dbReference>
<dbReference type="SMART" id="SM00343">
    <property type="entry name" value="ZnF_C2HC"/>
    <property type="match status" value="2"/>
</dbReference>
<dbReference type="PANTHER" id="PTHR47331:SF5">
    <property type="entry name" value="RIBONUCLEASE H"/>
    <property type="match status" value="1"/>
</dbReference>
<comment type="caution">
    <text evidence="5">The sequence shown here is derived from an EMBL/GenBank/DDBJ whole genome shotgun (WGS) entry which is preliminary data.</text>
</comment>
<keyword evidence="1" id="KW-0479">Metal-binding</keyword>
<gene>
    <name evidence="5" type="ORF">CYNAS_LOCUS1997</name>
</gene>
<keyword evidence="3" id="KW-0812">Transmembrane</keyword>
<dbReference type="Pfam" id="PF03564">
    <property type="entry name" value="DUF1759"/>
    <property type="match status" value="1"/>
</dbReference>
<name>A0AA36DP47_CYLNA</name>
<dbReference type="SUPFAM" id="SSF56672">
    <property type="entry name" value="DNA/RNA polymerases"/>
    <property type="match status" value="1"/>
</dbReference>
<sequence length="1043" mass="119479">MSNSSANIRRQIGFFKKQLQKFCSEATDSLREYDISPTAPRLEVLDDDAIETFRLELTTIRSNLLKNYAKITKLDEEWNTLQQANPEEQQVLAEYIKKYGDYHDSIADAVKQLEVLDVLLNSIDQEFARRRLPASSISSETHTPDEDQLWNRGTLHTSTIPQISDASLLNFVDASILSKLELPTFDGNLLDYPEFQSRFATLVGNKLQLDDTTKFSLLKSCLRGKALHVIQGLSITPANYKVAMDILRTHFDDKVTLKHILYTKLASLPACDLEGKNLLSLYNQMYSLVRQFCNGTDDSSEKALGALLLNKLPPHVRSQIYDRTQHDHNVSPTELLHLLTNIVRKESTLSEMNFYSKQQHPSFHQGAYVANKQSQSTRLKPTGTRHPQNCSFCNSSNHSSLNCPKYATPRQRSEEARKRRLCYNCLSPHHNTRDCPSKFRCRICARKHHTSLCTSSRSQSPSRPTQPTSRQDTHRGRKEYTRHSIPPPEIQHGKPYSPNTSPSRRHNRTVHFDLAHSAIIDNQPSSETEQSVPTISSEDTLTNVTFMSNETSNRPIPLMCAEVKLFNPDDSSHHVTVTAFLDSGSSISYITDELATILDLPDVTTETVTVSTFGERTPRRMKCSVYRVGIETENGAKCLTVKSTPFVVGDVAQIAPDSDLSVSSCNPSILIGNDYFWDLILSHNFYYKNLSEGHRLLHTTIGDIILNKALDTRYNNCSLVAVENNDMANPAHHNDLCEMVSRFWKLESIGILDNPNQCEDTECLDYFNNTIYYDRKEKRYVVSLPFKEDPANVPDNYSLAYSRLRSQLKQLQQNPSYLKMYHAVIQDQLRRNIIEYVPNDELYRPCHYLSHHGVVKRDDKGLKIRCVYDGSAKMKGHLSLNEALYRGPVLLPDLVGILIRSRLCKYLISSDIEKAFLMVGLNRNSRDYTRFLWLDDPTASLCPENIVTYRFTRVPFGLYIEEKTLEEDSVVEAITNDTPRHVPFLTTLTQTIEKAWQIVTTIPSYLFRILVMFVTLLFLLYFFYSGLIRSRQDYLYRFNQKRR</sequence>